<name>A0ABQ8F3C8_9FUNG</name>
<dbReference type="Pfam" id="PF03874">
    <property type="entry name" value="RNA_pol_Rpb4"/>
    <property type="match status" value="1"/>
</dbReference>
<gene>
    <name evidence="5" type="ORF">BASA50_008728</name>
</gene>
<evidence type="ECO:0000313" key="5">
    <source>
        <dbReference type="EMBL" id="KAH6591374.1"/>
    </source>
</evidence>
<evidence type="ECO:0000313" key="6">
    <source>
        <dbReference type="Proteomes" id="UP001648503"/>
    </source>
</evidence>
<dbReference type="InterPro" id="IPR045222">
    <property type="entry name" value="Rpb4-like"/>
</dbReference>
<dbReference type="SUPFAM" id="SSF47819">
    <property type="entry name" value="HRDC-like"/>
    <property type="match status" value="1"/>
</dbReference>
<dbReference type="InterPro" id="IPR005574">
    <property type="entry name" value="Rpb4/RPC9"/>
</dbReference>
<evidence type="ECO:0000256" key="1">
    <source>
        <dbReference type="ARBA" id="ARBA00004123"/>
    </source>
</evidence>
<dbReference type="Proteomes" id="UP001648503">
    <property type="component" value="Unassembled WGS sequence"/>
</dbReference>
<keyword evidence="2" id="KW-0539">Nucleus</keyword>
<comment type="similarity">
    <text evidence="3">Belongs to the eukaryotic RPB4 RNA polymerase subunit family.</text>
</comment>
<organism evidence="5 6">
    <name type="scientific">Batrachochytrium salamandrivorans</name>
    <dbReference type="NCBI Taxonomy" id="1357716"/>
    <lineage>
        <taxon>Eukaryota</taxon>
        <taxon>Fungi</taxon>
        <taxon>Fungi incertae sedis</taxon>
        <taxon>Chytridiomycota</taxon>
        <taxon>Chytridiomycota incertae sedis</taxon>
        <taxon>Chytridiomycetes</taxon>
        <taxon>Rhizophydiales</taxon>
        <taxon>Rhizophydiales incertae sedis</taxon>
        <taxon>Batrachochytrium</taxon>
    </lineage>
</organism>
<keyword evidence="6" id="KW-1185">Reference proteome</keyword>
<dbReference type="InterPro" id="IPR006590">
    <property type="entry name" value="RNA_pol_Rpb4/RPC9_core"/>
</dbReference>
<evidence type="ECO:0000259" key="4">
    <source>
        <dbReference type="SMART" id="SM00657"/>
    </source>
</evidence>
<dbReference type="InterPro" id="IPR010997">
    <property type="entry name" value="HRDC-like_sf"/>
</dbReference>
<protein>
    <recommendedName>
        <fullName evidence="4">RNA polymerase Rpb4/RPC9 core domain-containing protein</fullName>
    </recommendedName>
</protein>
<accession>A0ABQ8F3C8</accession>
<evidence type="ECO:0000256" key="3">
    <source>
        <dbReference type="ARBA" id="ARBA00025724"/>
    </source>
</evidence>
<dbReference type="SMART" id="SM00657">
    <property type="entry name" value="RPOL4c"/>
    <property type="match status" value="1"/>
</dbReference>
<dbReference type="InterPro" id="IPR038324">
    <property type="entry name" value="Rpb4/RPC9_sf"/>
</dbReference>
<comment type="subcellular location">
    <subcellularLocation>
        <location evidence="1">Nucleus</location>
    </subcellularLocation>
</comment>
<proteinExistence type="inferred from homology"/>
<reference evidence="5 6" key="1">
    <citation type="submission" date="2021-02" db="EMBL/GenBank/DDBJ databases">
        <title>Variation within the Batrachochytrium salamandrivorans European outbreak.</title>
        <authorList>
            <person name="Kelly M."/>
            <person name="Pasmans F."/>
            <person name="Shea T.P."/>
            <person name="Munoz J.F."/>
            <person name="Carranza S."/>
            <person name="Cuomo C.A."/>
            <person name="Martel A."/>
        </authorList>
    </citation>
    <scope>NUCLEOTIDE SEQUENCE [LARGE SCALE GENOMIC DNA]</scope>
    <source>
        <strain evidence="5 6">AMFP18/2</strain>
    </source>
</reference>
<dbReference type="EMBL" id="JAFCIX010000410">
    <property type="protein sequence ID" value="KAH6591374.1"/>
    <property type="molecule type" value="Genomic_DNA"/>
</dbReference>
<sequence length="139" mass="16131">MSTARRRQALEEEDANLSKFGPEFQDVQCLLISEVRVLLEVAKDRKRKESGEGSISEIMQKTIDYCQQFSRFTNKQTVKEIRNLFPDDHFHQFEMAQLANLCCETSEEAKVLIPCLTKKHDDELQNLLNDLQALRKLQG</sequence>
<evidence type="ECO:0000256" key="2">
    <source>
        <dbReference type="ARBA" id="ARBA00023242"/>
    </source>
</evidence>
<dbReference type="Gene3D" id="1.20.1250.40">
    <property type="match status" value="1"/>
</dbReference>
<feature type="domain" description="RNA polymerase Rpb4/RPC9 core" evidence="4">
    <location>
        <begin position="22"/>
        <end position="138"/>
    </location>
</feature>
<dbReference type="PANTHER" id="PTHR21297">
    <property type="entry name" value="DNA-DIRECTED RNA POLYMERASE II"/>
    <property type="match status" value="1"/>
</dbReference>
<comment type="caution">
    <text evidence="5">The sequence shown here is derived from an EMBL/GenBank/DDBJ whole genome shotgun (WGS) entry which is preliminary data.</text>
</comment>